<dbReference type="PRINTS" id="PR00081">
    <property type="entry name" value="GDHRDH"/>
</dbReference>
<keyword evidence="4" id="KW-1185">Reference proteome</keyword>
<proteinExistence type="inferred from homology"/>
<evidence type="ECO:0000313" key="4">
    <source>
        <dbReference type="Proteomes" id="UP001201262"/>
    </source>
</evidence>
<dbReference type="EMBL" id="JAJTJA010000004">
    <property type="protein sequence ID" value="KAH8700963.1"/>
    <property type="molecule type" value="Genomic_DNA"/>
</dbReference>
<dbReference type="PANTHER" id="PTHR43976:SF16">
    <property type="entry name" value="SHORT-CHAIN DEHYDROGENASE_REDUCTASE FAMILY PROTEIN"/>
    <property type="match status" value="1"/>
</dbReference>
<gene>
    <name evidence="3" type="ORF">BGW36DRAFT_375313</name>
</gene>
<comment type="similarity">
    <text evidence="1">Belongs to the short-chain dehydrogenases/reductases (SDR) family.</text>
</comment>
<dbReference type="GeneID" id="70246036"/>
<dbReference type="InterPro" id="IPR036291">
    <property type="entry name" value="NAD(P)-bd_dom_sf"/>
</dbReference>
<dbReference type="AlphaFoldDB" id="A0AAD4KU72"/>
<dbReference type="PANTHER" id="PTHR43976">
    <property type="entry name" value="SHORT CHAIN DEHYDROGENASE"/>
    <property type="match status" value="1"/>
</dbReference>
<dbReference type="Gene3D" id="3.40.50.720">
    <property type="entry name" value="NAD(P)-binding Rossmann-like Domain"/>
    <property type="match status" value="1"/>
</dbReference>
<keyword evidence="2" id="KW-0560">Oxidoreductase</keyword>
<dbReference type="Pfam" id="PF00106">
    <property type="entry name" value="adh_short"/>
    <property type="match status" value="1"/>
</dbReference>
<dbReference type="InterPro" id="IPR002347">
    <property type="entry name" value="SDR_fam"/>
</dbReference>
<evidence type="ECO:0000256" key="2">
    <source>
        <dbReference type="ARBA" id="ARBA00023002"/>
    </source>
</evidence>
<dbReference type="InterPro" id="IPR051911">
    <property type="entry name" value="SDR_oxidoreductase"/>
</dbReference>
<dbReference type="SUPFAM" id="SSF51735">
    <property type="entry name" value="NAD(P)-binding Rossmann-fold domains"/>
    <property type="match status" value="1"/>
</dbReference>
<name>A0AAD4KU72_9EURO</name>
<reference evidence="3" key="1">
    <citation type="submission" date="2021-12" db="EMBL/GenBank/DDBJ databases">
        <title>Convergent genome expansion in fungi linked to evolution of root-endophyte symbiosis.</title>
        <authorList>
            <consortium name="DOE Joint Genome Institute"/>
            <person name="Ke Y.-H."/>
            <person name="Bonito G."/>
            <person name="Liao H.-L."/>
            <person name="Looney B."/>
            <person name="Rojas-Flechas A."/>
            <person name="Nash J."/>
            <person name="Hameed K."/>
            <person name="Schadt C."/>
            <person name="Martin F."/>
            <person name="Crous P.W."/>
            <person name="Miettinen O."/>
            <person name="Magnuson J.K."/>
            <person name="Labbe J."/>
            <person name="Jacobson D."/>
            <person name="Doktycz M.J."/>
            <person name="Veneault-Fourrey C."/>
            <person name="Kuo A."/>
            <person name="Mondo S."/>
            <person name="Calhoun S."/>
            <person name="Riley R."/>
            <person name="Ohm R."/>
            <person name="LaButti K."/>
            <person name="Andreopoulos B."/>
            <person name="Pangilinan J."/>
            <person name="Nolan M."/>
            <person name="Tritt A."/>
            <person name="Clum A."/>
            <person name="Lipzen A."/>
            <person name="Daum C."/>
            <person name="Barry K."/>
            <person name="Grigoriev I.V."/>
            <person name="Vilgalys R."/>
        </authorList>
    </citation>
    <scope>NUCLEOTIDE SEQUENCE</scope>
    <source>
        <strain evidence="3">PMI_201</strain>
    </source>
</reference>
<evidence type="ECO:0000313" key="3">
    <source>
        <dbReference type="EMBL" id="KAH8700963.1"/>
    </source>
</evidence>
<evidence type="ECO:0000256" key="1">
    <source>
        <dbReference type="ARBA" id="ARBA00006484"/>
    </source>
</evidence>
<dbReference type="GO" id="GO:0016491">
    <property type="term" value="F:oxidoreductase activity"/>
    <property type="evidence" value="ECO:0007669"/>
    <property type="project" value="UniProtKB-KW"/>
</dbReference>
<dbReference type="RefSeq" id="XP_046074669.1">
    <property type="nucleotide sequence ID" value="XM_046215749.1"/>
</dbReference>
<protein>
    <submittedName>
        <fullName evidence="3">Uncharacterized protein</fullName>
    </submittedName>
</protein>
<comment type="caution">
    <text evidence="3">The sequence shown here is derived from an EMBL/GenBank/DDBJ whole genome shotgun (WGS) entry which is preliminary data.</text>
</comment>
<dbReference type="Proteomes" id="UP001201262">
    <property type="component" value="Unassembled WGS sequence"/>
</dbReference>
<accession>A0AAD4KU72</accession>
<sequence>MADDNVWLITGCSSGFGLHLARLVLSHGHRVIASSGSPSRTPDVVQEIEGKGGHWINLDATSPDIKHTVTKATEIYGRLDFVVNNVGFSIIDGFEDFA</sequence>
<organism evidence="3 4">
    <name type="scientific">Talaromyces proteolyticus</name>
    <dbReference type="NCBI Taxonomy" id="1131652"/>
    <lineage>
        <taxon>Eukaryota</taxon>
        <taxon>Fungi</taxon>
        <taxon>Dikarya</taxon>
        <taxon>Ascomycota</taxon>
        <taxon>Pezizomycotina</taxon>
        <taxon>Eurotiomycetes</taxon>
        <taxon>Eurotiomycetidae</taxon>
        <taxon>Eurotiales</taxon>
        <taxon>Trichocomaceae</taxon>
        <taxon>Talaromyces</taxon>
        <taxon>Talaromyces sect. Bacilispori</taxon>
    </lineage>
</organism>